<keyword evidence="5" id="KW-0472">Membrane</keyword>
<dbReference type="PANTHER" id="PTHR44196">
    <property type="entry name" value="DEHYDROGENASE/REDUCTASE SDR FAMILY MEMBER 7B"/>
    <property type="match status" value="1"/>
</dbReference>
<keyword evidence="5" id="KW-0812">Transmembrane</keyword>
<dbReference type="Pfam" id="PF00106">
    <property type="entry name" value="adh_short"/>
    <property type="match status" value="1"/>
</dbReference>
<evidence type="ECO:0000313" key="7">
    <source>
        <dbReference type="Proteomes" id="UP000694388"/>
    </source>
</evidence>
<keyword evidence="7" id="KW-1185">Reference proteome</keyword>
<feature type="transmembrane region" description="Helical" evidence="5">
    <location>
        <begin position="13"/>
        <end position="32"/>
    </location>
</feature>
<name>A0A8C4QFC9_EPTBU</name>
<dbReference type="Ensembl" id="ENSEBUT00000015218.1">
    <property type="protein sequence ID" value="ENSEBUP00000014642.1"/>
    <property type="gene ID" value="ENSEBUG00000009228.1"/>
</dbReference>
<dbReference type="AlphaFoldDB" id="A0A8C4QFC9"/>
<dbReference type="PRINTS" id="PR00081">
    <property type="entry name" value="GDHRDH"/>
</dbReference>
<dbReference type="Gene3D" id="3.40.50.720">
    <property type="entry name" value="NAD(P)-binding Rossmann-like Domain"/>
    <property type="match status" value="1"/>
</dbReference>
<evidence type="ECO:0000256" key="2">
    <source>
        <dbReference type="ARBA" id="ARBA00023002"/>
    </source>
</evidence>
<evidence type="ECO:0000256" key="1">
    <source>
        <dbReference type="ARBA" id="ARBA00006484"/>
    </source>
</evidence>
<dbReference type="InterPro" id="IPR002347">
    <property type="entry name" value="SDR_fam"/>
</dbReference>
<dbReference type="PANTHER" id="PTHR44196:SF1">
    <property type="entry name" value="DEHYDROGENASE_REDUCTASE SDR FAMILY MEMBER 7B"/>
    <property type="match status" value="1"/>
</dbReference>
<sequence>MIRTKATESQSPGALHLLVAGGFGLWILFWFVRRLRSRSYCRDKVVVITGASSGLGEECARVFHAAGARLVICGRHREKLEELRDSLLGRDSNPGETARVPCVVTFDLGEPEAVEEAARTVLKCHSRVDVLLNCAGLSARGDVQDTTLAVHRRLMDVNYFGTIALTKGMGNTFYYFFIFNCLYMAQGFFKNGLFGLFKWSIENTTSVQDIFFAAVVAFIRAAEQGIAQFAVNHDIHMLSSHCIFVMMLKRMQCLDLLFKP</sequence>
<dbReference type="GO" id="GO:0016491">
    <property type="term" value="F:oxidoreductase activity"/>
    <property type="evidence" value="ECO:0007669"/>
    <property type="project" value="UniProtKB-KW"/>
</dbReference>
<dbReference type="InterPro" id="IPR036291">
    <property type="entry name" value="NAD(P)-bd_dom_sf"/>
</dbReference>
<dbReference type="GO" id="GO:0016020">
    <property type="term" value="C:membrane"/>
    <property type="evidence" value="ECO:0007669"/>
    <property type="project" value="TreeGrafter"/>
</dbReference>
<proteinExistence type="inferred from homology"/>
<dbReference type="Proteomes" id="UP000694388">
    <property type="component" value="Unplaced"/>
</dbReference>
<protein>
    <recommendedName>
        <fullName evidence="3">Dehydrogenase/reductase SDR family member 7B</fullName>
    </recommendedName>
    <alternativeName>
        <fullName evidence="4">Short-chain dehydrogenase/reductase family 32C member 1</fullName>
    </alternativeName>
</protein>
<comment type="similarity">
    <text evidence="1">Belongs to the short-chain dehydrogenases/reductases (SDR) family.</text>
</comment>
<keyword evidence="2" id="KW-0560">Oxidoreductase</keyword>
<dbReference type="SUPFAM" id="SSF51735">
    <property type="entry name" value="NAD(P)-binding Rossmann-fold domains"/>
    <property type="match status" value="1"/>
</dbReference>
<accession>A0A8C4QFC9</accession>
<evidence type="ECO:0000256" key="4">
    <source>
        <dbReference type="ARBA" id="ARBA00043014"/>
    </source>
</evidence>
<reference evidence="6" key="1">
    <citation type="submission" date="2025-08" db="UniProtKB">
        <authorList>
            <consortium name="Ensembl"/>
        </authorList>
    </citation>
    <scope>IDENTIFICATION</scope>
</reference>
<dbReference type="GeneTree" id="ENSGT00940000158171"/>
<evidence type="ECO:0000256" key="3">
    <source>
        <dbReference type="ARBA" id="ARBA00040419"/>
    </source>
</evidence>
<organism evidence="6 7">
    <name type="scientific">Eptatretus burgeri</name>
    <name type="common">Inshore hagfish</name>
    <dbReference type="NCBI Taxonomy" id="7764"/>
    <lineage>
        <taxon>Eukaryota</taxon>
        <taxon>Metazoa</taxon>
        <taxon>Chordata</taxon>
        <taxon>Craniata</taxon>
        <taxon>Vertebrata</taxon>
        <taxon>Cyclostomata</taxon>
        <taxon>Myxini</taxon>
        <taxon>Myxiniformes</taxon>
        <taxon>Myxinidae</taxon>
        <taxon>Eptatretinae</taxon>
        <taxon>Eptatretus</taxon>
    </lineage>
</organism>
<evidence type="ECO:0000313" key="6">
    <source>
        <dbReference type="Ensembl" id="ENSEBUP00000014642.1"/>
    </source>
</evidence>
<keyword evidence="5" id="KW-1133">Transmembrane helix</keyword>
<reference evidence="6" key="2">
    <citation type="submission" date="2025-09" db="UniProtKB">
        <authorList>
            <consortium name="Ensembl"/>
        </authorList>
    </citation>
    <scope>IDENTIFICATION</scope>
</reference>
<evidence type="ECO:0000256" key="5">
    <source>
        <dbReference type="SAM" id="Phobius"/>
    </source>
</evidence>